<proteinExistence type="predicted"/>
<protein>
    <recommendedName>
        <fullName evidence="7">GPP34 family phosphoprotein</fullName>
    </recommendedName>
</protein>
<dbReference type="EMBL" id="JRYR02000002">
    <property type="protein sequence ID" value="OHX64611.1"/>
    <property type="molecule type" value="Genomic_DNA"/>
</dbReference>
<name>A0A1S1YUA6_FLAPC</name>
<dbReference type="Gene3D" id="1.10.3630.10">
    <property type="entry name" value="yeast vps74-n-term truncation variant domain like"/>
    <property type="match status" value="1"/>
</dbReference>
<evidence type="ECO:0000256" key="1">
    <source>
        <dbReference type="ARBA" id="ARBA00004255"/>
    </source>
</evidence>
<keyword evidence="4" id="KW-0472">Membrane</keyword>
<dbReference type="Pfam" id="PF05719">
    <property type="entry name" value="GPP34"/>
    <property type="match status" value="1"/>
</dbReference>
<keyword evidence="2" id="KW-0333">Golgi apparatus</keyword>
<dbReference type="GO" id="GO:0070273">
    <property type="term" value="F:phosphatidylinositol-4-phosphate binding"/>
    <property type="evidence" value="ECO:0007669"/>
    <property type="project" value="InterPro"/>
</dbReference>
<keyword evidence="6" id="KW-1185">Reference proteome</keyword>
<sequence length="241" mass="27683">MGYRNTKTLTEKMHNTTQKLSILDQLMLLAIDDNKGTFVSDYSIFGYCLAGAALYDLTLKGKIVIENERVKVINREKVNDLALDKCLEMIDQSKKERKVKTWIDKLGQREKSLRKHSLNKLIGLNILEEKEDKILWIFSNNKYPTKNEIPENVIRKRLMDIIQEEQSPDNNDIMLISLVNACSLNKEVYGKKVAKEKKKEIKAIIKNYQFADETSTLIKEIHESIIAALTIIMIVPVIAAT</sequence>
<evidence type="ECO:0000313" key="6">
    <source>
        <dbReference type="Proteomes" id="UP000179797"/>
    </source>
</evidence>
<evidence type="ECO:0008006" key="7">
    <source>
        <dbReference type="Google" id="ProtNLM"/>
    </source>
</evidence>
<evidence type="ECO:0000256" key="2">
    <source>
        <dbReference type="ARBA" id="ARBA00023034"/>
    </source>
</evidence>
<keyword evidence="3" id="KW-0446">Lipid-binding</keyword>
<dbReference type="STRING" id="915059.NH26_23865"/>
<evidence type="ECO:0000256" key="3">
    <source>
        <dbReference type="ARBA" id="ARBA00023121"/>
    </source>
</evidence>
<dbReference type="InterPro" id="IPR038261">
    <property type="entry name" value="GPP34-like_sf"/>
</dbReference>
<comment type="subcellular location">
    <subcellularLocation>
        <location evidence="1">Golgi apparatus membrane</location>
        <topology evidence="1">Peripheral membrane protein</topology>
        <orientation evidence="1">Cytoplasmic side</orientation>
    </subcellularLocation>
</comment>
<dbReference type="Proteomes" id="UP000179797">
    <property type="component" value="Unassembled WGS sequence"/>
</dbReference>
<evidence type="ECO:0000256" key="4">
    <source>
        <dbReference type="ARBA" id="ARBA00023136"/>
    </source>
</evidence>
<comment type="caution">
    <text evidence="5">The sequence shown here is derived from an EMBL/GenBank/DDBJ whole genome shotgun (WGS) entry which is preliminary data.</text>
</comment>
<gene>
    <name evidence="5" type="ORF">NH26_23865</name>
</gene>
<dbReference type="GO" id="GO:0005737">
    <property type="term" value="C:cytoplasm"/>
    <property type="evidence" value="ECO:0007669"/>
    <property type="project" value="UniProtKB-ARBA"/>
</dbReference>
<organism evidence="5 6">
    <name type="scientific">Flammeovirga pacifica</name>
    <dbReference type="NCBI Taxonomy" id="915059"/>
    <lineage>
        <taxon>Bacteria</taxon>
        <taxon>Pseudomonadati</taxon>
        <taxon>Bacteroidota</taxon>
        <taxon>Cytophagia</taxon>
        <taxon>Cytophagales</taxon>
        <taxon>Flammeovirgaceae</taxon>
        <taxon>Flammeovirga</taxon>
    </lineage>
</organism>
<reference evidence="5 6" key="1">
    <citation type="journal article" date="2012" name="Int. J. Syst. Evol. Microbiol.">
        <title>Flammeovirga pacifica sp. nov., isolated from deep-sea sediment.</title>
        <authorList>
            <person name="Xu H."/>
            <person name="Fu Y."/>
            <person name="Yang N."/>
            <person name="Ding Z."/>
            <person name="Lai Q."/>
            <person name="Zeng R."/>
        </authorList>
    </citation>
    <scope>NUCLEOTIDE SEQUENCE [LARGE SCALE GENOMIC DNA]</scope>
    <source>
        <strain evidence="6">DSM 24597 / LMG 26175 / WPAGA1</strain>
    </source>
</reference>
<evidence type="ECO:0000313" key="5">
    <source>
        <dbReference type="EMBL" id="OHX64611.1"/>
    </source>
</evidence>
<dbReference type="InterPro" id="IPR008628">
    <property type="entry name" value="GPP34-like"/>
</dbReference>
<dbReference type="AlphaFoldDB" id="A0A1S1YUA6"/>
<accession>A0A1S1YUA6</accession>
<dbReference type="GO" id="GO:0012505">
    <property type="term" value="C:endomembrane system"/>
    <property type="evidence" value="ECO:0007669"/>
    <property type="project" value="UniProtKB-ARBA"/>
</dbReference>